<proteinExistence type="inferred from homology"/>
<gene>
    <name evidence="10" type="ORF">EJB05_08644</name>
</gene>
<keyword evidence="4 6" id="KW-0804">Transcription</keyword>
<feature type="region of interest" description="Disordered" evidence="8">
    <location>
        <begin position="765"/>
        <end position="786"/>
    </location>
</feature>
<comment type="subcellular location">
    <subcellularLocation>
        <location evidence="1 6">Nucleus</location>
    </subcellularLocation>
</comment>
<protein>
    <recommendedName>
        <fullName evidence="6">Enhancer of polycomb-like protein</fullName>
    </recommendedName>
</protein>
<feature type="domain" description="Enhancer of polycomb-like N-terminal" evidence="9">
    <location>
        <begin position="898"/>
        <end position="991"/>
    </location>
</feature>
<keyword evidence="7" id="KW-0175">Coiled coil</keyword>
<dbReference type="PANTHER" id="PTHR14898">
    <property type="entry name" value="ENHANCER OF POLYCOMB"/>
    <property type="match status" value="1"/>
</dbReference>
<evidence type="ECO:0000256" key="4">
    <source>
        <dbReference type="ARBA" id="ARBA00023163"/>
    </source>
</evidence>
<evidence type="ECO:0000256" key="3">
    <source>
        <dbReference type="ARBA" id="ARBA00023015"/>
    </source>
</evidence>
<feature type="compositionally biased region" description="Basic and acidic residues" evidence="8">
    <location>
        <begin position="76"/>
        <end position="88"/>
    </location>
</feature>
<dbReference type="InterPro" id="IPR024943">
    <property type="entry name" value="Enhancer_polycomb"/>
</dbReference>
<comment type="similarity">
    <text evidence="2 6">Belongs to the enhancer of polycomb family.</text>
</comment>
<dbReference type="EMBL" id="RWGY01000005">
    <property type="protein sequence ID" value="TVU42250.1"/>
    <property type="molecule type" value="Genomic_DNA"/>
</dbReference>
<dbReference type="Pfam" id="PF10513">
    <property type="entry name" value="EPL1"/>
    <property type="match status" value="1"/>
</dbReference>
<sequence>MPAVGARRSTRVFMPKAPKPPLQDQVDPATRVLPGKRLAADRILWDDKDAVPLNVDDNDHDRVDVHSHHQQQQLQPEKEAPKPELPPLEKDFRFVYSRKRRPQRQPAEHLPEKKGRFGIVYTRRGKRPKVAPIRQEPEPEPEAPRELAAAIPCSSSQEFVSSSGFLDAHFSALVKDVAPHAGAVTVLILVDTSSSRSSHRLKGLLLPVLRWMGRGRQRHKVRNLASFVSSLSVASAFASQGLHFVKLQRRQDSALLQRSLLHCGWCVLHGAKKFGPLLSVNFSALPSYFQRLHSAVAFGSMYLPAGIRESTLLVGAPDQIHPRIHLDVNSGSQCTRISKPTVDLGRGETRLVVQDDVPLEQVAGVVVHGMRLKKHQRKRSSMRHPRNRWQPTARLSETTIGRKLATVLTQTELKVPSTRQAIVEPVQPNPALEISLDLLENLDESYVSTPKGSTRKRKRSSLKSHVGLAAAIPSSSQEFASRTGFLDAHFSALVEDVAPHSMAVTLVILVDTSCSRSSHHLMGLLLPVLQWIGRSCQQAKVRSLASFVSSLSVAPAFASQGLHFIKLQRRRDSALLHRTLAHCGWCVLHGAKKSGPLLSVNFSALPSYFQRLHSAVAFGSMYLPAVIRESMLLFGAPEQKHPHINLDVNSGSQCTGVAKSTADLGSDETCRVVQDYMPLDQAAGVVVHGLRLKKHQRKRSSMRHPRNRRRHMARLSESPIGRKLATVVTQTEVKLPSTGQATVEPVHPKPALEISLDLLENLDESDVSTPMGSTTKQKRSSLKSPVDRMNERLALAEVRQNIDSVRCKANLLVIRDDRCWREEGAEVMLELSDTNEWCIVVKTQGVTRYSLKPSDPRLNGINRYTHASMWAIDDAWKLEFSDKWDWLLFRELHNQGRERNSQGKTIPIPGVHDVPDVMDGVISNTFSRPVPDYIRMVDGEIKRALSKESIYDMDSEDERWLIEFNSAGSVHNNSQRISFDDFEKLMTTFEKDAYSNPETTHDVGQPLSRNPSLGRDDNMLAVYEYWTNKRSKRGAPLIRIFQGVQQRQGQLSQKTSVKRKRSFKRPRIQAGRGKPDLVLQDNAEEEAALQRVAQAEAAAKQAVEKAARLRSRAQSLMENAELATYKSVMALRIAEAARISGSSRDLVSTILD</sequence>
<dbReference type="AlphaFoldDB" id="A0A5J9W4L5"/>
<evidence type="ECO:0000313" key="11">
    <source>
        <dbReference type="Proteomes" id="UP000324897"/>
    </source>
</evidence>
<keyword evidence="3 6" id="KW-0805">Transcription regulation</keyword>
<keyword evidence="5 6" id="KW-0539">Nucleus</keyword>
<feature type="compositionally biased region" description="Basic and acidic residues" evidence="8">
    <location>
        <begin position="57"/>
        <end position="67"/>
    </location>
</feature>
<dbReference type="InterPro" id="IPR019542">
    <property type="entry name" value="Enhancer_polycomb-like_N"/>
</dbReference>
<dbReference type="OrthoDB" id="435275at2759"/>
<evidence type="ECO:0000256" key="6">
    <source>
        <dbReference type="RuleBase" id="RU361124"/>
    </source>
</evidence>
<feature type="coiled-coil region" evidence="7">
    <location>
        <begin position="1085"/>
        <end position="1123"/>
    </location>
</feature>
<evidence type="ECO:0000313" key="10">
    <source>
        <dbReference type="EMBL" id="TVU42250.1"/>
    </source>
</evidence>
<evidence type="ECO:0000259" key="9">
    <source>
        <dbReference type="Pfam" id="PF10513"/>
    </source>
</evidence>
<dbReference type="Proteomes" id="UP000324897">
    <property type="component" value="Unassembled WGS sequence"/>
</dbReference>
<dbReference type="GO" id="GO:0006357">
    <property type="term" value="P:regulation of transcription by RNA polymerase II"/>
    <property type="evidence" value="ECO:0007669"/>
    <property type="project" value="InterPro"/>
</dbReference>
<accession>A0A5J9W4L5</accession>
<keyword evidence="11" id="KW-1185">Reference proteome</keyword>
<comment type="caution">
    <text evidence="10">The sequence shown here is derived from an EMBL/GenBank/DDBJ whole genome shotgun (WGS) entry which is preliminary data.</text>
</comment>
<organism evidence="10 11">
    <name type="scientific">Eragrostis curvula</name>
    <name type="common">weeping love grass</name>
    <dbReference type="NCBI Taxonomy" id="38414"/>
    <lineage>
        <taxon>Eukaryota</taxon>
        <taxon>Viridiplantae</taxon>
        <taxon>Streptophyta</taxon>
        <taxon>Embryophyta</taxon>
        <taxon>Tracheophyta</taxon>
        <taxon>Spermatophyta</taxon>
        <taxon>Magnoliopsida</taxon>
        <taxon>Liliopsida</taxon>
        <taxon>Poales</taxon>
        <taxon>Poaceae</taxon>
        <taxon>PACMAD clade</taxon>
        <taxon>Chloridoideae</taxon>
        <taxon>Eragrostideae</taxon>
        <taxon>Eragrostidinae</taxon>
        <taxon>Eragrostis</taxon>
    </lineage>
</organism>
<dbReference type="GO" id="GO:0035267">
    <property type="term" value="C:NuA4 histone acetyltransferase complex"/>
    <property type="evidence" value="ECO:0007669"/>
    <property type="project" value="InterPro"/>
</dbReference>
<feature type="region of interest" description="Disordered" evidence="8">
    <location>
        <begin position="45"/>
        <end position="88"/>
    </location>
</feature>
<evidence type="ECO:0000256" key="5">
    <source>
        <dbReference type="ARBA" id="ARBA00023242"/>
    </source>
</evidence>
<reference evidence="10 11" key="1">
    <citation type="journal article" date="2019" name="Sci. Rep.">
        <title>A high-quality genome of Eragrostis curvula grass provides insights into Poaceae evolution and supports new strategies to enhance forage quality.</title>
        <authorList>
            <person name="Carballo J."/>
            <person name="Santos B.A.C.M."/>
            <person name="Zappacosta D."/>
            <person name="Garbus I."/>
            <person name="Selva J.P."/>
            <person name="Gallo C.A."/>
            <person name="Diaz A."/>
            <person name="Albertini E."/>
            <person name="Caccamo M."/>
            <person name="Echenique V."/>
        </authorList>
    </citation>
    <scope>NUCLEOTIDE SEQUENCE [LARGE SCALE GENOMIC DNA]</scope>
    <source>
        <strain evidence="11">cv. Victoria</strain>
        <tissue evidence="10">Leaf</tissue>
    </source>
</reference>
<dbReference type="Gramene" id="TVU42250">
    <property type="protein sequence ID" value="TVU42250"/>
    <property type="gene ID" value="EJB05_08644"/>
</dbReference>
<name>A0A5J9W4L5_9POAL</name>
<dbReference type="GO" id="GO:0005634">
    <property type="term" value="C:nucleus"/>
    <property type="evidence" value="ECO:0007669"/>
    <property type="project" value="UniProtKB-SubCell"/>
</dbReference>
<evidence type="ECO:0000256" key="1">
    <source>
        <dbReference type="ARBA" id="ARBA00004123"/>
    </source>
</evidence>
<evidence type="ECO:0000256" key="7">
    <source>
        <dbReference type="SAM" id="Coils"/>
    </source>
</evidence>
<evidence type="ECO:0000256" key="2">
    <source>
        <dbReference type="ARBA" id="ARBA00008035"/>
    </source>
</evidence>
<evidence type="ECO:0000256" key="8">
    <source>
        <dbReference type="SAM" id="MobiDB-lite"/>
    </source>
</evidence>
<feature type="region of interest" description="Disordered" evidence="8">
    <location>
        <begin position="1"/>
        <end position="30"/>
    </location>
</feature>